<sequence length="285" mass="32035">MKKIAVIGLGLIGGSLALELKKNSWVTIYGIDKNPEHLEKALERGIIYEKAELDIIHEMDVVIIAVPVNIIPELSIQVLELIGENTLVFDVGSTKAAVCDAIRNHPKRKNFVALHPIAGTEFSGPEAAIYDLFTKKVNIICEKELSSPEMIERTISIFENLKMRNVFMDSPVQHDKHIAYVSHLSHISSFMLGKTVLEIEKDEKSIFNMAGSGFASTVRLAKSNPETWTPIFLQNRDNLLKSLEEYIKNLNQFKDILTRKSADDVLNIMEDTNRIKDVLAGIKHE</sequence>
<dbReference type="NCBIfam" id="NF006307">
    <property type="entry name" value="PRK08507.1"/>
    <property type="match status" value="1"/>
</dbReference>
<dbReference type="Gene3D" id="3.40.50.720">
    <property type="entry name" value="NAD(P)-binding Rossmann-like Domain"/>
    <property type="match status" value="1"/>
</dbReference>
<comment type="caution">
    <text evidence="3">The sequence shown here is derived from an EMBL/GenBank/DDBJ whole genome shotgun (WGS) entry which is preliminary data.</text>
</comment>
<dbReference type="InterPro" id="IPR050812">
    <property type="entry name" value="Preph/Arog_dehydrog"/>
</dbReference>
<protein>
    <submittedName>
        <fullName evidence="3">Prephenate dehydrogenase</fullName>
        <ecNumber evidence="3">1.3.1.12</ecNumber>
    </submittedName>
</protein>
<accession>A0ABU9L5Q3</accession>
<feature type="domain" description="Prephenate/arogenate dehydrogenase" evidence="2">
    <location>
        <begin position="2"/>
        <end position="285"/>
    </location>
</feature>
<dbReference type="SUPFAM" id="SSF51735">
    <property type="entry name" value="NAD(P)-binding Rossmann-fold domains"/>
    <property type="match status" value="1"/>
</dbReference>
<dbReference type="GO" id="GO:0008977">
    <property type="term" value="F:prephenate dehydrogenase (NAD+) activity"/>
    <property type="evidence" value="ECO:0007669"/>
    <property type="project" value="UniProtKB-EC"/>
</dbReference>
<evidence type="ECO:0000256" key="1">
    <source>
        <dbReference type="ARBA" id="ARBA00023002"/>
    </source>
</evidence>
<evidence type="ECO:0000313" key="3">
    <source>
        <dbReference type="EMBL" id="MEL4456896.1"/>
    </source>
</evidence>
<dbReference type="RefSeq" id="WP_342161060.1">
    <property type="nucleotide sequence ID" value="NZ_JBCDNA010000003.1"/>
</dbReference>
<evidence type="ECO:0000313" key="4">
    <source>
        <dbReference type="Proteomes" id="UP001474120"/>
    </source>
</evidence>
<dbReference type="InterPro" id="IPR008927">
    <property type="entry name" value="6-PGluconate_DH-like_C_sf"/>
</dbReference>
<dbReference type="InterPro" id="IPR046826">
    <property type="entry name" value="PDH_N"/>
</dbReference>
<dbReference type="InterPro" id="IPR036291">
    <property type="entry name" value="NAD(P)-bd_dom_sf"/>
</dbReference>
<dbReference type="Gene3D" id="1.10.3660.10">
    <property type="entry name" value="6-phosphogluconate dehydrogenase C-terminal like domain"/>
    <property type="match status" value="1"/>
</dbReference>
<evidence type="ECO:0000259" key="2">
    <source>
        <dbReference type="PROSITE" id="PS51176"/>
    </source>
</evidence>
<dbReference type="PANTHER" id="PTHR21363">
    <property type="entry name" value="PREPHENATE DEHYDROGENASE"/>
    <property type="match status" value="1"/>
</dbReference>
<keyword evidence="1 3" id="KW-0560">Oxidoreductase</keyword>
<name>A0ABU9L5Q3_9FLAO</name>
<dbReference type="Proteomes" id="UP001474120">
    <property type="component" value="Unassembled WGS sequence"/>
</dbReference>
<gene>
    <name evidence="3" type="ORF">AABB81_13380</name>
</gene>
<dbReference type="InterPro" id="IPR046825">
    <property type="entry name" value="PDH_C"/>
</dbReference>
<organism evidence="3 4">
    <name type="scientific">Lutimonas vermicola</name>
    <dbReference type="NCBI Taxonomy" id="414288"/>
    <lineage>
        <taxon>Bacteria</taxon>
        <taxon>Pseudomonadati</taxon>
        <taxon>Bacteroidota</taxon>
        <taxon>Flavobacteriia</taxon>
        <taxon>Flavobacteriales</taxon>
        <taxon>Flavobacteriaceae</taxon>
        <taxon>Lutimonas</taxon>
    </lineage>
</organism>
<dbReference type="PROSITE" id="PS51176">
    <property type="entry name" value="PDH_ADH"/>
    <property type="match status" value="1"/>
</dbReference>
<dbReference type="EC" id="1.3.1.12" evidence="3"/>
<dbReference type="Pfam" id="PF20463">
    <property type="entry name" value="PDH_C"/>
    <property type="match status" value="1"/>
</dbReference>
<reference evidence="3 4" key="1">
    <citation type="submission" date="2024-04" db="EMBL/GenBank/DDBJ databases">
        <title>whole genome sequencing of Lutimonas vermicola strain IMCC1616.</title>
        <authorList>
            <person name="Bae S.S."/>
        </authorList>
    </citation>
    <scope>NUCLEOTIDE SEQUENCE [LARGE SCALE GENOMIC DNA]</scope>
    <source>
        <strain evidence="3 4">IMCC1616</strain>
    </source>
</reference>
<dbReference type="PANTHER" id="PTHR21363:SF0">
    <property type="entry name" value="PREPHENATE DEHYDROGENASE [NADP(+)]"/>
    <property type="match status" value="1"/>
</dbReference>
<dbReference type="InterPro" id="IPR003099">
    <property type="entry name" value="Prephen_DH"/>
</dbReference>
<keyword evidence="4" id="KW-1185">Reference proteome</keyword>
<dbReference type="Pfam" id="PF02153">
    <property type="entry name" value="PDH_N"/>
    <property type="match status" value="1"/>
</dbReference>
<dbReference type="EMBL" id="JBCDNA010000003">
    <property type="protein sequence ID" value="MEL4456896.1"/>
    <property type="molecule type" value="Genomic_DNA"/>
</dbReference>
<dbReference type="SUPFAM" id="SSF48179">
    <property type="entry name" value="6-phosphogluconate dehydrogenase C-terminal domain-like"/>
    <property type="match status" value="1"/>
</dbReference>
<proteinExistence type="predicted"/>